<gene>
    <name evidence="2" type="ORF">PM001_LOCUS12709</name>
</gene>
<accession>A0AAV1TYR7</accession>
<dbReference type="AlphaFoldDB" id="A0AAV1TYR7"/>
<dbReference type="EMBL" id="CAKLBY020000111">
    <property type="protein sequence ID" value="CAK7927559.1"/>
    <property type="molecule type" value="Genomic_DNA"/>
</dbReference>
<organism evidence="2 3">
    <name type="scientific">Peronospora matthiolae</name>
    <dbReference type="NCBI Taxonomy" id="2874970"/>
    <lineage>
        <taxon>Eukaryota</taxon>
        <taxon>Sar</taxon>
        <taxon>Stramenopiles</taxon>
        <taxon>Oomycota</taxon>
        <taxon>Peronosporomycetes</taxon>
        <taxon>Peronosporales</taxon>
        <taxon>Peronosporaceae</taxon>
        <taxon>Peronospora</taxon>
    </lineage>
</organism>
<sequence length="155" mass="16962">MRGQVRPAGAGQDANIERFQRQVDGLTAQMGQMRLDIPVGPTLGGTGGAGGGEPRHSSDVSMPAASPGTSYSVAPAFHMTSRPPNIKALTCERFDAKQRNPGQSLGFNFEDFEQRWQHAIATDIAFYGSIWTDYLKMMLMVKFMAARLAKLFYDS</sequence>
<reference evidence="2" key="1">
    <citation type="submission" date="2024-01" db="EMBL/GenBank/DDBJ databases">
        <authorList>
            <person name="Webb A."/>
        </authorList>
    </citation>
    <scope>NUCLEOTIDE SEQUENCE</scope>
    <source>
        <strain evidence="2">Pm1</strain>
    </source>
</reference>
<proteinExistence type="predicted"/>
<dbReference type="Proteomes" id="UP001162060">
    <property type="component" value="Unassembled WGS sequence"/>
</dbReference>
<evidence type="ECO:0000313" key="2">
    <source>
        <dbReference type="EMBL" id="CAK7927559.1"/>
    </source>
</evidence>
<evidence type="ECO:0000313" key="3">
    <source>
        <dbReference type="Proteomes" id="UP001162060"/>
    </source>
</evidence>
<comment type="caution">
    <text evidence="2">The sequence shown here is derived from an EMBL/GenBank/DDBJ whole genome shotgun (WGS) entry which is preliminary data.</text>
</comment>
<feature type="region of interest" description="Disordered" evidence="1">
    <location>
        <begin position="39"/>
        <end position="67"/>
    </location>
</feature>
<name>A0AAV1TYR7_9STRA</name>
<feature type="compositionally biased region" description="Gly residues" evidence="1">
    <location>
        <begin position="42"/>
        <end position="52"/>
    </location>
</feature>
<protein>
    <submittedName>
        <fullName evidence="2">Uncharacterized protein</fullName>
    </submittedName>
</protein>
<evidence type="ECO:0000256" key="1">
    <source>
        <dbReference type="SAM" id="MobiDB-lite"/>
    </source>
</evidence>